<dbReference type="FunFam" id="3.40.50.300:FF:000010">
    <property type="entry name" value="Chaperone clpB 1, putative"/>
    <property type="match status" value="1"/>
</dbReference>
<organism evidence="10 11">
    <name type="scientific">Gracilinema caldarium (strain ATCC 51460 / DSM 7334 / H1)</name>
    <name type="common">Treponema caldarium</name>
    <dbReference type="NCBI Taxonomy" id="744872"/>
    <lineage>
        <taxon>Bacteria</taxon>
        <taxon>Pseudomonadati</taxon>
        <taxon>Spirochaetota</taxon>
        <taxon>Spirochaetia</taxon>
        <taxon>Spirochaetales</taxon>
        <taxon>Breznakiellaceae</taxon>
        <taxon>Gracilinema</taxon>
    </lineage>
</organism>
<feature type="domain" description="UVR" evidence="8">
    <location>
        <begin position="438"/>
        <end position="473"/>
    </location>
</feature>
<dbReference type="GO" id="GO:0016887">
    <property type="term" value="F:ATP hydrolysis activity"/>
    <property type="evidence" value="ECO:0007669"/>
    <property type="project" value="InterPro"/>
</dbReference>
<dbReference type="InterPro" id="IPR019489">
    <property type="entry name" value="Clp_ATPase_C"/>
</dbReference>
<keyword evidence="4" id="KW-0143">Chaperone</keyword>
<dbReference type="Gene3D" id="1.10.1780.10">
    <property type="entry name" value="Clp, N-terminal domain"/>
    <property type="match status" value="1"/>
</dbReference>
<dbReference type="PROSITE" id="PS00870">
    <property type="entry name" value="CLPAB_1"/>
    <property type="match status" value="1"/>
</dbReference>
<dbReference type="GO" id="GO:0005524">
    <property type="term" value="F:ATP binding"/>
    <property type="evidence" value="ECO:0007669"/>
    <property type="project" value="UniProtKB-KW"/>
</dbReference>
<dbReference type="GO" id="GO:0005737">
    <property type="term" value="C:cytoplasm"/>
    <property type="evidence" value="ECO:0007669"/>
    <property type="project" value="TreeGrafter"/>
</dbReference>
<dbReference type="GO" id="GO:0034605">
    <property type="term" value="P:cellular response to heat"/>
    <property type="evidence" value="ECO:0007669"/>
    <property type="project" value="TreeGrafter"/>
</dbReference>
<dbReference type="HOGENOM" id="CLU_005070_4_1_12"/>
<dbReference type="Gene3D" id="3.40.50.300">
    <property type="entry name" value="P-loop containing nucleotide triphosphate hydrolases"/>
    <property type="match status" value="2"/>
</dbReference>
<dbReference type="RefSeq" id="WP_013968700.1">
    <property type="nucleotide sequence ID" value="NC_015732.1"/>
</dbReference>
<evidence type="ECO:0000256" key="7">
    <source>
        <dbReference type="SAM" id="MobiDB-lite"/>
    </source>
</evidence>
<feature type="domain" description="Clp R" evidence="9">
    <location>
        <begin position="1"/>
        <end position="150"/>
    </location>
</feature>
<dbReference type="Pfam" id="PF00004">
    <property type="entry name" value="AAA"/>
    <property type="match status" value="1"/>
</dbReference>
<keyword evidence="11" id="KW-1185">Reference proteome</keyword>
<name>F8F1Q5_GRAC1</name>
<feature type="region of interest" description="Disordered" evidence="7">
    <location>
        <begin position="149"/>
        <end position="180"/>
    </location>
</feature>
<sequence length="848" mass="94726">MFKGLTQRAQRILTVIAQDEARRFHSDQLLPEHILVAVIRDGSGTACRALEDLAIDLQDFRHVLEREIPQKTGTFIFGDVPPSRRARTLLEAAAEEARSFGHEYVGTEHLLLASIREENSPAARYLVEKHISPEMLRSTVQLVLGQIRDDGPVEDPRDSAHTAGSNPFGTGTPSGQKNTRTPIIDEFSRDLTAMARLGSLDPVIGREKEVRRVVRILARRTKNNPILVGEPGVGKTAVVEALAQLIASENVPEILADKRLLALDLASVVAGTKYRGEFEERLKKIMKEISQAGNIILFIDEIHTVIGAGGAEGTIDASNMLKPALSRGEVQCIGATTLAEYRKHFEKDAALERRFQMVPVEEPSLEETIQILKGIKKRYEEHHRVIYNDGAVLAAATLAQRYITGRFMPDKAIDLLDEAGAKRKLETDIKPAELSEIENEIKRLTEEKVRLVAAQDYEKAAELRDQVRSLRYQLESVKQAWERLSREERPAVTEADIRQVVAEATGIPLARLEESASRKLLRIEEELHRSVIGQDDAVQRIAAAIRRSRAGVSSLKRPQGSFIFLGPTGVGKTLLAKRLAEYLFGTEEALVRIDMSDYMEKHNASRLVGAPPGYVGYEEGGVLTEKIRRNPYRVILFDEIEKAHHDVFNLLLQVLEEGELKDNLGHTVSFRNTVIIMTSNAGAREISRDARLGFNPDSGIMNLEEIRSAALAELKRLFNPEFINRVDDIVVFHALSREQVQAILALEIQELNKRLHDQGYSIQVKQSAQDILIEKGWDPKYGARPMRRAIQKELEDVLAVLILEQEYPAGTIFIAEDRDGKISIKSKKNKPTLLTTVPAVSSEPISKS</sequence>
<dbReference type="PANTHER" id="PTHR11638:SF18">
    <property type="entry name" value="HEAT SHOCK PROTEIN 104"/>
    <property type="match status" value="1"/>
</dbReference>
<gene>
    <name evidence="10" type="ordered locus">Spica_1243</name>
</gene>
<feature type="compositionally biased region" description="Basic and acidic residues" evidence="7">
    <location>
        <begin position="149"/>
        <end position="160"/>
    </location>
</feature>
<dbReference type="InterPro" id="IPR003593">
    <property type="entry name" value="AAA+_ATPase"/>
</dbReference>
<dbReference type="FunFam" id="3.40.50.300:FF:000025">
    <property type="entry name" value="ATP-dependent Clp protease subunit"/>
    <property type="match status" value="1"/>
</dbReference>
<dbReference type="InterPro" id="IPR003959">
    <property type="entry name" value="ATPase_AAA_core"/>
</dbReference>
<keyword evidence="1 5" id="KW-0677">Repeat</keyword>
<proteinExistence type="predicted"/>
<keyword evidence="3" id="KW-0067">ATP-binding</keyword>
<dbReference type="SUPFAM" id="SSF52540">
    <property type="entry name" value="P-loop containing nucleoside triphosphate hydrolases"/>
    <property type="match status" value="2"/>
</dbReference>
<dbReference type="eggNOG" id="COG0542">
    <property type="taxonomic scope" value="Bacteria"/>
</dbReference>
<dbReference type="InterPro" id="IPR001943">
    <property type="entry name" value="UVR_dom"/>
</dbReference>
<dbReference type="SUPFAM" id="SSF81923">
    <property type="entry name" value="Double Clp-N motif"/>
    <property type="match status" value="1"/>
</dbReference>
<dbReference type="STRING" id="744872.Spica_1243"/>
<evidence type="ECO:0000256" key="5">
    <source>
        <dbReference type="PROSITE-ProRule" id="PRU01251"/>
    </source>
</evidence>
<evidence type="ECO:0000259" key="9">
    <source>
        <dbReference type="PROSITE" id="PS51903"/>
    </source>
</evidence>
<dbReference type="PROSITE" id="PS50151">
    <property type="entry name" value="UVR"/>
    <property type="match status" value="1"/>
</dbReference>
<dbReference type="PANTHER" id="PTHR11638">
    <property type="entry name" value="ATP-DEPENDENT CLP PROTEASE"/>
    <property type="match status" value="1"/>
</dbReference>
<dbReference type="Gene3D" id="1.10.8.60">
    <property type="match status" value="2"/>
</dbReference>
<dbReference type="CDD" id="cd19499">
    <property type="entry name" value="RecA-like_ClpB_Hsp104-like"/>
    <property type="match status" value="1"/>
</dbReference>
<dbReference type="InterPro" id="IPR036628">
    <property type="entry name" value="Clp_N_dom_sf"/>
</dbReference>
<dbReference type="Gene3D" id="4.10.860.10">
    <property type="entry name" value="UVR domain"/>
    <property type="match status" value="1"/>
</dbReference>
<dbReference type="SMART" id="SM01086">
    <property type="entry name" value="ClpB_D2-small"/>
    <property type="match status" value="1"/>
</dbReference>
<dbReference type="Pfam" id="PF02861">
    <property type="entry name" value="Clp_N"/>
    <property type="match status" value="1"/>
</dbReference>
<dbReference type="Pfam" id="PF17871">
    <property type="entry name" value="AAA_lid_9"/>
    <property type="match status" value="1"/>
</dbReference>
<feature type="coiled-coil region" evidence="6">
    <location>
        <begin position="434"/>
        <end position="480"/>
    </location>
</feature>
<evidence type="ECO:0000256" key="3">
    <source>
        <dbReference type="ARBA" id="ARBA00022840"/>
    </source>
</evidence>
<dbReference type="OrthoDB" id="9803641at2"/>
<keyword evidence="2" id="KW-0547">Nucleotide-binding</keyword>
<dbReference type="Pfam" id="PF07724">
    <property type="entry name" value="AAA_2"/>
    <property type="match status" value="1"/>
</dbReference>
<dbReference type="InterPro" id="IPR001270">
    <property type="entry name" value="ClpA/B"/>
</dbReference>
<dbReference type="InterPro" id="IPR041546">
    <property type="entry name" value="ClpA/ClpB_AAA_lid"/>
</dbReference>
<dbReference type="InterPro" id="IPR004176">
    <property type="entry name" value="Clp_R_N"/>
</dbReference>
<dbReference type="KEGG" id="scd:Spica_1243"/>
<dbReference type="Pfam" id="PF10431">
    <property type="entry name" value="ClpB_D2-small"/>
    <property type="match status" value="1"/>
</dbReference>
<keyword evidence="6" id="KW-0175">Coiled coil</keyword>
<feature type="compositionally biased region" description="Polar residues" evidence="7">
    <location>
        <begin position="162"/>
        <end position="180"/>
    </location>
</feature>
<evidence type="ECO:0000256" key="6">
    <source>
        <dbReference type="SAM" id="Coils"/>
    </source>
</evidence>
<dbReference type="PROSITE" id="PS51903">
    <property type="entry name" value="CLP_R"/>
    <property type="match status" value="1"/>
</dbReference>
<dbReference type="InterPro" id="IPR027417">
    <property type="entry name" value="P-loop_NTPase"/>
</dbReference>
<dbReference type="SMART" id="SM00382">
    <property type="entry name" value="AAA"/>
    <property type="match status" value="2"/>
</dbReference>
<evidence type="ECO:0000256" key="4">
    <source>
        <dbReference type="ARBA" id="ARBA00023186"/>
    </source>
</evidence>
<reference evidence="11" key="1">
    <citation type="journal article" date="2013" name="Stand. Genomic Sci.">
        <title>Genome sequence of the thermophilic fresh-water bacterium Spirochaeta caldaria type strain (H1(T)), reclassification of Spirochaeta caldaria, Spirochaeta stenostrepta, and Spirochaeta zuelzerae in the genus Treponema as Treponema caldaria comb. nov., Treponema stenostrepta comb. nov., and Treponema zuelzerae comb. nov., and emendation of the genus Treponema.</title>
        <authorList>
            <person name="Abt B."/>
            <person name="Goker M."/>
            <person name="Scheuner C."/>
            <person name="Han C."/>
            <person name="Lu M."/>
            <person name="Misra M."/>
            <person name="Lapidus A."/>
            <person name="Nolan M."/>
            <person name="Lucas S."/>
            <person name="Hammon N."/>
            <person name="Deshpande S."/>
            <person name="Cheng J.F."/>
            <person name="Tapia R."/>
            <person name="Goodwin L.A."/>
            <person name="Pitluck S."/>
            <person name="Liolios K."/>
            <person name="Pagani I."/>
            <person name="Ivanova N."/>
            <person name="Mavromatis K."/>
            <person name="Mikhailova N."/>
            <person name="Huntemann M."/>
            <person name="Pati A."/>
            <person name="Chen A."/>
            <person name="Palaniappan K."/>
            <person name="Land M."/>
            <person name="Hauser L."/>
            <person name="Jeffries C.D."/>
            <person name="Rohde M."/>
            <person name="Spring S."/>
            <person name="Gronow S."/>
            <person name="Detter J.C."/>
            <person name="Bristow J."/>
            <person name="Eisen J.A."/>
            <person name="Markowitz V."/>
            <person name="Hugenholtz P."/>
            <person name="Kyrpides N.C."/>
            <person name="Woyke T."/>
            <person name="Klenk H.P."/>
        </authorList>
    </citation>
    <scope>NUCLEOTIDE SEQUENCE</scope>
    <source>
        <strain evidence="11">ATCC 51460 / DSM 7334 / H1</strain>
    </source>
</reference>
<dbReference type="PRINTS" id="PR00300">
    <property type="entry name" value="CLPPROTEASEA"/>
</dbReference>
<evidence type="ECO:0000313" key="11">
    <source>
        <dbReference type="Proteomes" id="UP000000503"/>
    </source>
</evidence>
<dbReference type="EMBL" id="CP002868">
    <property type="protein sequence ID" value="AEJ19389.1"/>
    <property type="molecule type" value="Genomic_DNA"/>
</dbReference>
<dbReference type="InterPro" id="IPR050130">
    <property type="entry name" value="ClpA_ClpB"/>
</dbReference>
<evidence type="ECO:0000259" key="8">
    <source>
        <dbReference type="PROSITE" id="PS50151"/>
    </source>
</evidence>
<dbReference type="Proteomes" id="UP000000503">
    <property type="component" value="Chromosome"/>
</dbReference>
<dbReference type="CDD" id="cd00009">
    <property type="entry name" value="AAA"/>
    <property type="match status" value="1"/>
</dbReference>
<dbReference type="InterPro" id="IPR018368">
    <property type="entry name" value="ClpA/B_CS1"/>
</dbReference>
<dbReference type="AlphaFoldDB" id="F8F1Q5"/>
<evidence type="ECO:0000256" key="1">
    <source>
        <dbReference type="ARBA" id="ARBA00022737"/>
    </source>
</evidence>
<evidence type="ECO:0000256" key="2">
    <source>
        <dbReference type="ARBA" id="ARBA00022741"/>
    </source>
</evidence>
<accession>F8F1Q5</accession>
<evidence type="ECO:0000313" key="10">
    <source>
        <dbReference type="EMBL" id="AEJ19389.1"/>
    </source>
</evidence>
<protein>
    <submittedName>
        <fullName evidence="10">ATPase AAA-2 domain protein</fullName>
    </submittedName>
</protein>